<protein>
    <submittedName>
        <fullName evidence="2">Putative gp59-like protein</fullName>
    </submittedName>
</protein>
<dbReference type="KEGG" id="vg:41701738"/>
<sequence>MTTRNKSDLALESTNPNLANEITTFEQVDKRDDRFKQLLYQQFGETGIVSLVNQALVFILALIMIVSIMIGMIATNNYSTNQRFSSNNTLMNLGPAYITSSGIVSPSMAALSL</sequence>
<keyword evidence="1" id="KW-1133">Transmembrane helix</keyword>
<keyword evidence="1" id="KW-0812">Transmembrane</keyword>
<dbReference type="Proteomes" id="UP000290737">
    <property type="component" value="Genome"/>
</dbReference>
<reference evidence="2" key="1">
    <citation type="journal article" date="2021" name="Virus">
        <title>The discovery, distribution and diversity of DNA viruses associated with Drosophila melanogaster in Europe.</title>
        <authorList>
            <person name="Wallace M.A."/>
            <person name="Coffman K.A."/>
            <person name="Gilbert C."/>
            <person name="Ravindran S."/>
            <person name="Albery G.F."/>
            <person name="Abbott J."/>
            <person name="Argyridou E."/>
            <person name="Bellosta P."/>
            <person name="Betancourt A.J."/>
            <person name="Colinet H."/>
            <person name="Eric K."/>
            <person name="Glaser-Schmitt A."/>
            <person name="Grath S."/>
            <person name="Jelic M."/>
            <person name="Kankare M."/>
            <person name="Kozeretska I."/>
            <person name="Loeschcke V."/>
            <person name="Montchamp-Moreau C."/>
            <person name="Ometto L."/>
            <person name="Onder B.S."/>
            <person name="Orengo D.J."/>
            <person name="Parsch J."/>
            <person name="Pascual M."/>
            <person name="Patenkovic A."/>
            <person name="Puerma E."/>
            <person name="Ritchie M.G."/>
            <person name="Rota-Stabelli O."/>
            <person name="Schou M.F."/>
            <person name="Serga S.V."/>
            <person name="Stamenkovic-Radak M."/>
            <person name="Tanaskovic M."/>
            <person name="Veselinovic M.S."/>
            <person name="Vieira J."/>
            <person name="Vieira C.P."/>
            <person name="Kapun M."/>
            <person name="Flatt T."/>
            <person name="Gonzalez J."/>
            <person name="Staubach F."/>
            <person name="Obbard D.J."/>
        </authorList>
    </citation>
    <scope>NUCLEOTIDE SEQUENCE</scope>
    <source>
        <strain evidence="2">SRR3939042_Esparto_2012</strain>
    </source>
</reference>
<organism evidence="2">
    <name type="scientific">Esparto virus</name>
    <dbReference type="NCBI Taxonomy" id="2072209"/>
    <lineage>
        <taxon>Viruses</taxon>
        <taxon>Viruses incertae sedis</taxon>
        <taxon>Naldaviricetes</taxon>
        <taxon>Lefavirales</taxon>
        <taxon>Nudiviridae</taxon>
        <taxon>Alphanudivirus</taxon>
        <taxon>Alphanudivirus tertidromelanogasteris</taxon>
    </lineage>
</organism>
<evidence type="ECO:0000313" key="3">
    <source>
        <dbReference type="Proteomes" id="UP000290737"/>
    </source>
</evidence>
<dbReference type="OrthoDB" id="29357at10239"/>
<feature type="transmembrane region" description="Helical" evidence="1">
    <location>
        <begin position="55"/>
        <end position="74"/>
    </location>
</feature>
<dbReference type="EMBL" id="KY608910">
    <property type="protein sequence ID" value="AUQ44020.1"/>
    <property type="molecule type" value="Genomic_DNA"/>
</dbReference>
<evidence type="ECO:0000313" key="2">
    <source>
        <dbReference type="EMBL" id="AUQ44020.1"/>
    </source>
</evidence>
<accession>A0A2I7G2Z9</accession>
<dbReference type="RefSeq" id="YP_009551727.1">
    <property type="nucleotide sequence ID" value="NC_040536.1"/>
</dbReference>
<dbReference type="GeneID" id="41701738"/>
<keyword evidence="1" id="KW-0472">Membrane</keyword>
<name>A0A2I7G2Z9_9VIRU</name>
<keyword evidence="3" id="KW-1185">Reference proteome</keyword>
<evidence type="ECO:0000256" key="1">
    <source>
        <dbReference type="SAM" id="Phobius"/>
    </source>
</evidence>
<proteinExistence type="predicted"/>